<keyword evidence="10" id="KW-0812">Transmembrane</keyword>
<evidence type="ECO:0000256" key="6">
    <source>
        <dbReference type="ARBA" id="ARBA00022741"/>
    </source>
</evidence>
<dbReference type="SUPFAM" id="SSF55874">
    <property type="entry name" value="ATPase domain of HSP90 chaperone/DNA topoisomerase II/histidine kinase"/>
    <property type="match status" value="1"/>
</dbReference>
<keyword evidence="10" id="KW-0472">Membrane</keyword>
<dbReference type="NCBIfam" id="TIGR00229">
    <property type="entry name" value="sensory_box"/>
    <property type="match status" value="1"/>
</dbReference>
<feature type="transmembrane region" description="Helical" evidence="10">
    <location>
        <begin position="211"/>
        <end position="228"/>
    </location>
</feature>
<comment type="catalytic activity">
    <reaction evidence="1">
        <text>ATP + protein L-histidine = ADP + protein N-phospho-L-histidine.</text>
        <dbReference type="EC" id="2.7.13.3"/>
    </reaction>
</comment>
<feature type="domain" description="Histidine kinase" evidence="11">
    <location>
        <begin position="370"/>
        <end position="587"/>
    </location>
</feature>
<dbReference type="Pfam" id="PF13188">
    <property type="entry name" value="PAS_8"/>
    <property type="match status" value="1"/>
</dbReference>
<evidence type="ECO:0000256" key="9">
    <source>
        <dbReference type="ARBA" id="ARBA00023012"/>
    </source>
</evidence>
<feature type="transmembrane region" description="Helical" evidence="10">
    <location>
        <begin position="65"/>
        <end position="87"/>
    </location>
</feature>
<keyword evidence="5" id="KW-0808">Transferase</keyword>
<dbReference type="PRINTS" id="PR00344">
    <property type="entry name" value="BCTRLSENSOR"/>
</dbReference>
<feature type="transmembrane region" description="Helical" evidence="10">
    <location>
        <begin position="36"/>
        <end position="53"/>
    </location>
</feature>
<dbReference type="CDD" id="cd00130">
    <property type="entry name" value="PAS"/>
    <property type="match status" value="1"/>
</dbReference>
<sequence>MDFRMGMFFILLVATVLMLMIAYLSYRKRKQNEGKYGALAMLAASFYSFGYAFELISVHLDQAKFWLKVQYIGIPFITTFWLLIVISYTGHHFFLKKKVLPFLFAIPILTFIMYFTNDSHYLYYRDLLFDPGLSEPSTFIFSKGPFYWVHTAYVYLEAAVGMGMFVRMYAKAVPIVRKQVLMLIFGASAPWLCNIVYLLSADGNSLDLTPFGFLVTGSIYIWGIYRLNMLRLVPVAYQQVFETMQDGVIILDYDHNLSHVNEAAKGIFEELKAWDGQTQSIAALFASNPQLLAKIVDGEHSESRLSLHKEGETSHYHVKISHIYDKSQNFLGKVLIFSDVTQVVRYQEELLANANQLEELHAFKDKAFAIVTHDIRDPLAMLVNLTDIIEGDLMDAGKEESRIFQEINKKVKDTYWLVENLLNWFRSQRGKINFHPLVWELEPIVRQSAKAMHPRITMKDIQMTVAVQGGTNVYADKDMLGMILRNLLFNAVKYTEAGGHIHVHARRNGTSVTVSVQDSGAGVGREVGKSLFDEMQQGSEPGTEGESGTGLGLYLCGKFVRLHGGDIWYEARPGEGSTFFFTLPTHEAAAGLQRTWKEVDAE</sequence>
<dbReference type="SMART" id="SM00387">
    <property type="entry name" value="HATPase_c"/>
    <property type="match status" value="1"/>
</dbReference>
<keyword evidence="8" id="KW-0067">ATP-binding</keyword>
<dbReference type="SUPFAM" id="SSF47384">
    <property type="entry name" value="Homodimeric domain of signal transducing histidine kinase"/>
    <property type="match status" value="1"/>
</dbReference>
<evidence type="ECO:0000256" key="5">
    <source>
        <dbReference type="ARBA" id="ARBA00022679"/>
    </source>
</evidence>
<dbReference type="FunFam" id="3.30.565.10:FF:000006">
    <property type="entry name" value="Sensor histidine kinase WalK"/>
    <property type="match status" value="1"/>
</dbReference>
<organism evidence="13 14">
    <name type="scientific">Xylanibacillus composti</name>
    <dbReference type="NCBI Taxonomy" id="1572762"/>
    <lineage>
        <taxon>Bacteria</taxon>
        <taxon>Bacillati</taxon>
        <taxon>Bacillota</taxon>
        <taxon>Bacilli</taxon>
        <taxon>Bacillales</taxon>
        <taxon>Paenibacillaceae</taxon>
        <taxon>Xylanibacillus</taxon>
    </lineage>
</organism>
<feature type="transmembrane region" description="Helical" evidence="10">
    <location>
        <begin position="180"/>
        <end position="199"/>
    </location>
</feature>
<accession>A0A8J4H4D8</accession>
<dbReference type="GO" id="GO:0005524">
    <property type="term" value="F:ATP binding"/>
    <property type="evidence" value="ECO:0007669"/>
    <property type="project" value="UniProtKB-KW"/>
</dbReference>
<keyword evidence="10" id="KW-1133">Transmembrane helix</keyword>
<dbReference type="InterPro" id="IPR000700">
    <property type="entry name" value="PAS-assoc_C"/>
</dbReference>
<keyword evidence="7 13" id="KW-0418">Kinase</keyword>
<feature type="transmembrane region" description="Helical" evidence="10">
    <location>
        <begin position="146"/>
        <end position="168"/>
    </location>
</feature>
<dbReference type="InterPro" id="IPR005467">
    <property type="entry name" value="His_kinase_dom"/>
</dbReference>
<evidence type="ECO:0000256" key="10">
    <source>
        <dbReference type="SAM" id="Phobius"/>
    </source>
</evidence>
<name>A0A8J4H4D8_9BACL</name>
<dbReference type="PROSITE" id="PS50109">
    <property type="entry name" value="HIS_KIN"/>
    <property type="match status" value="1"/>
</dbReference>
<dbReference type="Gene3D" id="3.30.565.10">
    <property type="entry name" value="Histidine kinase-like ATPase, C-terminal domain"/>
    <property type="match status" value="1"/>
</dbReference>
<comment type="caution">
    <text evidence="13">The sequence shown here is derived from an EMBL/GenBank/DDBJ whole genome shotgun (WGS) entry which is preliminary data.</text>
</comment>
<evidence type="ECO:0000256" key="4">
    <source>
        <dbReference type="ARBA" id="ARBA00022553"/>
    </source>
</evidence>
<keyword evidence="6" id="KW-0547">Nucleotide-binding</keyword>
<dbReference type="InterPro" id="IPR050736">
    <property type="entry name" value="Sensor_HK_Regulatory"/>
</dbReference>
<dbReference type="InterPro" id="IPR036890">
    <property type="entry name" value="HATPase_C_sf"/>
</dbReference>
<feature type="transmembrane region" description="Helical" evidence="10">
    <location>
        <begin position="6"/>
        <end position="24"/>
    </location>
</feature>
<evidence type="ECO:0000259" key="11">
    <source>
        <dbReference type="PROSITE" id="PS50109"/>
    </source>
</evidence>
<dbReference type="InterPro" id="IPR000014">
    <property type="entry name" value="PAS"/>
</dbReference>
<evidence type="ECO:0000313" key="13">
    <source>
        <dbReference type="EMBL" id="GIQ70649.1"/>
    </source>
</evidence>
<dbReference type="InterPro" id="IPR031621">
    <property type="entry name" value="HisKA_7TM"/>
</dbReference>
<dbReference type="Pfam" id="PF02518">
    <property type="entry name" value="HATPase_c"/>
    <property type="match status" value="1"/>
</dbReference>
<evidence type="ECO:0000256" key="8">
    <source>
        <dbReference type="ARBA" id="ARBA00022840"/>
    </source>
</evidence>
<dbReference type="SUPFAM" id="SSF55785">
    <property type="entry name" value="PYP-like sensor domain (PAS domain)"/>
    <property type="match status" value="1"/>
</dbReference>
<evidence type="ECO:0000313" key="14">
    <source>
        <dbReference type="Proteomes" id="UP000677918"/>
    </source>
</evidence>
<dbReference type="PANTHER" id="PTHR43711">
    <property type="entry name" value="TWO-COMPONENT HISTIDINE KINASE"/>
    <property type="match status" value="1"/>
</dbReference>
<reference evidence="13" key="1">
    <citation type="submission" date="2021-04" db="EMBL/GenBank/DDBJ databases">
        <title>Draft genome sequence of Xylanibacillus composti strain K13.</title>
        <authorList>
            <person name="Uke A."/>
            <person name="Chhe C."/>
            <person name="Baramee S."/>
            <person name="Kosugi A."/>
        </authorList>
    </citation>
    <scope>NUCLEOTIDE SEQUENCE</scope>
    <source>
        <strain evidence="13">K13</strain>
    </source>
</reference>
<dbReference type="Pfam" id="PF16927">
    <property type="entry name" value="HisKA_7TM"/>
    <property type="match status" value="1"/>
</dbReference>
<keyword evidence="9" id="KW-0902">Two-component regulatory system</keyword>
<feature type="domain" description="PAC" evidence="12">
    <location>
        <begin position="299"/>
        <end position="352"/>
    </location>
</feature>
<evidence type="ECO:0000256" key="3">
    <source>
        <dbReference type="ARBA" id="ARBA00012438"/>
    </source>
</evidence>
<comment type="subcellular location">
    <subcellularLocation>
        <location evidence="2">Cell membrane</location>
        <topology evidence="2">Multi-pass membrane protein</topology>
    </subcellularLocation>
</comment>
<feature type="transmembrane region" description="Helical" evidence="10">
    <location>
        <begin position="99"/>
        <end position="116"/>
    </location>
</feature>
<dbReference type="GO" id="GO:0000155">
    <property type="term" value="F:phosphorelay sensor kinase activity"/>
    <property type="evidence" value="ECO:0007669"/>
    <property type="project" value="InterPro"/>
</dbReference>
<dbReference type="EMBL" id="BOVK01000053">
    <property type="protein sequence ID" value="GIQ70649.1"/>
    <property type="molecule type" value="Genomic_DNA"/>
</dbReference>
<dbReference type="Proteomes" id="UP000677918">
    <property type="component" value="Unassembled WGS sequence"/>
</dbReference>
<dbReference type="GO" id="GO:0005886">
    <property type="term" value="C:plasma membrane"/>
    <property type="evidence" value="ECO:0007669"/>
    <property type="project" value="UniProtKB-SubCell"/>
</dbReference>
<evidence type="ECO:0000256" key="7">
    <source>
        <dbReference type="ARBA" id="ARBA00022777"/>
    </source>
</evidence>
<dbReference type="RefSeq" id="WP_213413467.1">
    <property type="nucleotide sequence ID" value="NZ_BOVK01000053.1"/>
</dbReference>
<dbReference type="AlphaFoldDB" id="A0A8J4H4D8"/>
<dbReference type="EC" id="2.7.13.3" evidence="3"/>
<dbReference type="InterPro" id="IPR003594">
    <property type="entry name" value="HATPase_dom"/>
</dbReference>
<dbReference type="PROSITE" id="PS50113">
    <property type="entry name" value="PAC"/>
    <property type="match status" value="1"/>
</dbReference>
<dbReference type="Gene3D" id="1.10.287.130">
    <property type="match status" value="1"/>
</dbReference>
<dbReference type="PANTHER" id="PTHR43711:SF31">
    <property type="entry name" value="HISTIDINE KINASE"/>
    <property type="match status" value="1"/>
</dbReference>
<dbReference type="InterPro" id="IPR036097">
    <property type="entry name" value="HisK_dim/P_sf"/>
</dbReference>
<gene>
    <name evidence="13" type="ORF">XYCOK13_34730</name>
</gene>
<evidence type="ECO:0000256" key="1">
    <source>
        <dbReference type="ARBA" id="ARBA00000085"/>
    </source>
</evidence>
<evidence type="ECO:0000256" key="2">
    <source>
        <dbReference type="ARBA" id="ARBA00004651"/>
    </source>
</evidence>
<keyword evidence="4" id="KW-0597">Phosphoprotein</keyword>
<dbReference type="InterPro" id="IPR004358">
    <property type="entry name" value="Sig_transdc_His_kin-like_C"/>
</dbReference>
<keyword evidence="14" id="KW-1185">Reference proteome</keyword>
<protein>
    <recommendedName>
        <fullName evidence="3">histidine kinase</fullName>
        <ecNumber evidence="3">2.7.13.3</ecNumber>
    </recommendedName>
</protein>
<evidence type="ECO:0000259" key="12">
    <source>
        <dbReference type="PROSITE" id="PS50113"/>
    </source>
</evidence>
<dbReference type="InterPro" id="IPR035965">
    <property type="entry name" value="PAS-like_dom_sf"/>
</dbReference>
<proteinExistence type="predicted"/>
<dbReference type="Gene3D" id="3.30.450.20">
    <property type="entry name" value="PAS domain"/>
    <property type="match status" value="1"/>
</dbReference>